<gene>
    <name evidence="1" type="ORF">EZS26_003657</name>
</gene>
<reference evidence="1 2" key="1">
    <citation type="submission" date="2019-03" db="EMBL/GenBank/DDBJ databases">
        <title>Single cell metagenomics reveals metabolic interactions within the superorganism composed of flagellate Streblomastix strix and complex community of Bacteroidetes bacteria on its surface.</title>
        <authorList>
            <person name="Treitli S.C."/>
            <person name="Kolisko M."/>
            <person name="Husnik F."/>
            <person name="Keeling P."/>
            <person name="Hampl V."/>
        </authorList>
    </citation>
    <scope>NUCLEOTIDE SEQUENCE [LARGE SCALE GENOMIC DNA]</scope>
    <source>
        <strain evidence="1">St1</strain>
    </source>
</reference>
<comment type="caution">
    <text evidence="1">The sequence shown here is derived from an EMBL/GenBank/DDBJ whole genome shotgun (WGS) entry which is preliminary data.</text>
</comment>
<evidence type="ECO:0000313" key="2">
    <source>
        <dbReference type="Proteomes" id="UP000324575"/>
    </source>
</evidence>
<feature type="non-terminal residue" evidence="1">
    <location>
        <position position="1"/>
    </location>
</feature>
<name>A0A5M8NTD4_9BACT</name>
<protein>
    <submittedName>
        <fullName evidence="1">Uncharacterized protein</fullName>
    </submittedName>
</protein>
<dbReference type="Proteomes" id="UP000324575">
    <property type="component" value="Unassembled WGS sequence"/>
</dbReference>
<dbReference type="AlphaFoldDB" id="A0A5M8NTD4"/>
<sequence>IADEVARSTPKYGVSSIIRYGSPPIIPKGVTELSANPEMVNFRRMWAIKVRSIG</sequence>
<evidence type="ECO:0000313" key="1">
    <source>
        <dbReference type="EMBL" id="KAA6300206.1"/>
    </source>
</evidence>
<accession>A0A5M8NTD4</accession>
<dbReference type="EMBL" id="SNRX01000120">
    <property type="protein sequence ID" value="KAA6300206.1"/>
    <property type="molecule type" value="Genomic_DNA"/>
</dbReference>
<proteinExistence type="predicted"/>
<organism evidence="1 2">
    <name type="scientific">Candidatus Ordinivivax streblomastigis</name>
    <dbReference type="NCBI Taxonomy" id="2540710"/>
    <lineage>
        <taxon>Bacteria</taxon>
        <taxon>Pseudomonadati</taxon>
        <taxon>Bacteroidota</taxon>
        <taxon>Bacteroidia</taxon>
        <taxon>Bacteroidales</taxon>
        <taxon>Candidatus Ordinivivax</taxon>
    </lineage>
</organism>